<reference evidence="8 9" key="1">
    <citation type="submission" date="2015-03" db="EMBL/GenBank/DDBJ databases">
        <title>Draft genome sequences of two protease-producing strains of Arsukibacterium isolated from two cold and alkaline environments.</title>
        <authorList>
            <person name="Lylloff J.E."/>
            <person name="Skov L.B."/>
            <person name="Jepsen M."/>
            <person name="Hallin P.F."/>
            <person name="Sorensen S.J."/>
            <person name="Stougaard P."/>
            <person name="Glaring M.A."/>
        </authorList>
    </citation>
    <scope>NUCLEOTIDE SEQUENCE [LARGE SCALE GENOMIC DNA]</scope>
    <source>
        <strain evidence="8 9">GCM72</strain>
    </source>
</reference>
<evidence type="ECO:0000256" key="4">
    <source>
        <dbReference type="ARBA" id="ARBA00023284"/>
    </source>
</evidence>
<evidence type="ECO:0000256" key="1">
    <source>
        <dbReference type="ARBA" id="ARBA00022559"/>
    </source>
</evidence>
<evidence type="ECO:0000313" key="8">
    <source>
        <dbReference type="EMBL" id="KKO44807.1"/>
    </source>
</evidence>
<proteinExistence type="inferred from homology"/>
<evidence type="ECO:0000256" key="3">
    <source>
        <dbReference type="ARBA" id="ARBA00023002"/>
    </source>
</evidence>
<keyword evidence="4 6" id="KW-0676">Redox-active center</keyword>
<keyword evidence="2 6" id="KW-0049">Antioxidant</keyword>
<dbReference type="EC" id="1.11.1.27" evidence="6"/>
<dbReference type="GO" id="GO:0008379">
    <property type="term" value="F:thioredoxin peroxidase activity"/>
    <property type="evidence" value="ECO:0007669"/>
    <property type="project" value="InterPro"/>
</dbReference>
<dbReference type="PANTHER" id="PTHR10430">
    <property type="entry name" value="PEROXIREDOXIN"/>
    <property type="match status" value="1"/>
</dbReference>
<dbReference type="GO" id="GO:0045454">
    <property type="term" value="P:cell redox homeostasis"/>
    <property type="evidence" value="ECO:0007669"/>
    <property type="project" value="TreeGrafter"/>
</dbReference>
<dbReference type="PANTHER" id="PTHR10430:SF16">
    <property type="entry name" value="PEROXIREDOXIN-5, MITOCHONDRIAL"/>
    <property type="match status" value="1"/>
</dbReference>
<dbReference type="Proteomes" id="UP000034228">
    <property type="component" value="Unassembled WGS sequence"/>
</dbReference>
<dbReference type="InterPro" id="IPR013766">
    <property type="entry name" value="Thioredoxin_domain"/>
</dbReference>
<evidence type="ECO:0000256" key="6">
    <source>
        <dbReference type="RuleBase" id="RU366011"/>
    </source>
</evidence>
<comment type="similarity">
    <text evidence="6">Belongs to the peroxiredoxin family. Prx5 subfamily.</text>
</comment>
<feature type="domain" description="Thioredoxin" evidence="7">
    <location>
        <begin position="2"/>
        <end position="157"/>
    </location>
</feature>
<keyword evidence="9" id="KW-1185">Reference proteome</keyword>
<dbReference type="PROSITE" id="PS51352">
    <property type="entry name" value="THIOREDOXIN_2"/>
    <property type="match status" value="1"/>
</dbReference>
<dbReference type="AlphaFoldDB" id="A0A0M2V1S9"/>
<protein>
    <recommendedName>
        <fullName evidence="6">Glutathione-dependent peroxiredoxin</fullName>
        <ecNumber evidence="6">1.11.1.27</ecNumber>
    </recommendedName>
</protein>
<dbReference type="SUPFAM" id="SSF52833">
    <property type="entry name" value="Thioredoxin-like"/>
    <property type="match status" value="1"/>
</dbReference>
<dbReference type="EMBL" id="LAHO01000013">
    <property type="protein sequence ID" value="KKO44807.1"/>
    <property type="molecule type" value="Genomic_DNA"/>
</dbReference>
<dbReference type="RefSeq" id="WP_046558194.1">
    <property type="nucleotide sequence ID" value="NZ_LAHO01000013.1"/>
</dbReference>
<feature type="active site" description="Cysteine sulfenic acid (-SOH) intermediate" evidence="5">
    <location>
        <position position="48"/>
    </location>
</feature>
<evidence type="ECO:0000313" key="9">
    <source>
        <dbReference type="Proteomes" id="UP000034228"/>
    </source>
</evidence>
<dbReference type="PATRIC" id="fig|336831.14.peg.3416"/>
<dbReference type="GO" id="GO:0034599">
    <property type="term" value="P:cellular response to oxidative stress"/>
    <property type="evidence" value="ECO:0007669"/>
    <property type="project" value="InterPro"/>
</dbReference>
<accession>A0A0M2V1S9</accession>
<dbReference type="InterPro" id="IPR013740">
    <property type="entry name" value="Redoxin"/>
</dbReference>
<name>A0A0M2V1S9_9GAMM</name>
<dbReference type="FunFam" id="3.40.30.10:FF:000020">
    <property type="entry name" value="Peroxiredoxin"/>
    <property type="match status" value="1"/>
</dbReference>
<evidence type="ECO:0000256" key="5">
    <source>
        <dbReference type="PIRSR" id="PIRSR637944-1"/>
    </source>
</evidence>
<dbReference type="GO" id="GO:0005737">
    <property type="term" value="C:cytoplasm"/>
    <property type="evidence" value="ECO:0007669"/>
    <property type="project" value="TreeGrafter"/>
</dbReference>
<sequence>MIKTGDKLPEVSFSQLTKEGVMNPTTSQIFANKKVVLFAVPGAFTPTCSAAHLPGYIALADQIKAKGVDAIICTAVNDAFVMSAWGKSQNAEEIVFLADGGAAFHKAIGLTMETSDFGGVRSQRYAMIVENGVVTQLNVEAPKTFEVSKAEVMLAAL</sequence>
<organism evidence="8 9">
    <name type="scientific">Arsukibacterium ikkense</name>
    <dbReference type="NCBI Taxonomy" id="336831"/>
    <lineage>
        <taxon>Bacteria</taxon>
        <taxon>Pseudomonadati</taxon>
        <taxon>Pseudomonadota</taxon>
        <taxon>Gammaproteobacteria</taxon>
        <taxon>Chromatiales</taxon>
        <taxon>Chromatiaceae</taxon>
        <taxon>Arsukibacterium</taxon>
    </lineage>
</organism>
<evidence type="ECO:0000256" key="2">
    <source>
        <dbReference type="ARBA" id="ARBA00022862"/>
    </source>
</evidence>
<dbReference type="CDD" id="cd03013">
    <property type="entry name" value="PRX5_like"/>
    <property type="match status" value="1"/>
</dbReference>
<dbReference type="Gene3D" id="3.40.30.10">
    <property type="entry name" value="Glutaredoxin"/>
    <property type="match status" value="1"/>
</dbReference>
<dbReference type="Pfam" id="PF08534">
    <property type="entry name" value="Redoxin"/>
    <property type="match status" value="1"/>
</dbReference>
<dbReference type="OrthoDB" id="9800621at2"/>
<dbReference type="STRING" id="336831.WG68_13260"/>
<comment type="caution">
    <text evidence="8">The sequence shown here is derived from an EMBL/GenBank/DDBJ whole genome shotgun (WGS) entry which is preliminary data.</text>
</comment>
<keyword evidence="1 6" id="KW-0575">Peroxidase</keyword>
<evidence type="ECO:0000259" key="7">
    <source>
        <dbReference type="PROSITE" id="PS51352"/>
    </source>
</evidence>
<dbReference type="GO" id="GO:0042744">
    <property type="term" value="P:hydrogen peroxide catabolic process"/>
    <property type="evidence" value="ECO:0007669"/>
    <property type="project" value="TreeGrafter"/>
</dbReference>
<gene>
    <name evidence="8" type="ORF">WG68_13260</name>
</gene>
<dbReference type="InterPro" id="IPR036249">
    <property type="entry name" value="Thioredoxin-like_sf"/>
</dbReference>
<keyword evidence="3 6" id="KW-0560">Oxidoreductase</keyword>
<comment type="function">
    <text evidence="6">Thiol-specific peroxidase that catalyzes the reduction of hydrogen peroxide and organic hydroperoxides to water and alcohols, respectively. Plays a role in cell protection against oxidative stress by detoxifying peroxides.</text>
</comment>
<comment type="catalytic activity">
    <reaction evidence="6">
        <text>a hydroperoxide + 2 glutathione = an alcohol + glutathione disulfide + H2O</text>
        <dbReference type="Rhea" id="RHEA:62632"/>
        <dbReference type="ChEBI" id="CHEBI:15377"/>
        <dbReference type="ChEBI" id="CHEBI:30879"/>
        <dbReference type="ChEBI" id="CHEBI:35924"/>
        <dbReference type="ChEBI" id="CHEBI:57925"/>
        <dbReference type="ChEBI" id="CHEBI:58297"/>
        <dbReference type="EC" id="1.11.1.27"/>
    </reaction>
</comment>
<dbReference type="InterPro" id="IPR037944">
    <property type="entry name" value="PRX5-like"/>
</dbReference>